<dbReference type="Proteomes" id="UP001153332">
    <property type="component" value="Unassembled WGS sequence"/>
</dbReference>
<dbReference type="EMBL" id="JAPUUL010000076">
    <property type="protein sequence ID" value="KAJ8132844.1"/>
    <property type="molecule type" value="Genomic_DNA"/>
</dbReference>
<reference evidence="1" key="1">
    <citation type="submission" date="2022-12" db="EMBL/GenBank/DDBJ databases">
        <title>Genome Sequence of Lasiodiplodia mahajangana.</title>
        <authorList>
            <person name="Buettner E."/>
        </authorList>
    </citation>
    <scope>NUCLEOTIDE SEQUENCE</scope>
    <source>
        <strain evidence="1">VT137</strain>
    </source>
</reference>
<keyword evidence="2" id="KW-1185">Reference proteome</keyword>
<sequence length="584" mass="66047">MSKPSSTPDSQIRHIVRGISGLMDDPEPAEKSLSKDKTKAVFLQVIDASYDGKITKVYNEFHANQNIYEEMKHLPVHEEKSARILDVTVHSDFLITGLRNTEGPAETRTAREGLIQFLQESYTSRFDSRRTFRWLNDPLLVNDIGSISSQWSQKLGGGGRHFYRLVNRTSLQQDPLDFDLHPRDSYFTCAQDENGRLIVIIVNDVWSNQEFSKGTNKKPDDFENPRSFSSIVTGDSWISFSDGSLETFAKLLVLEFFVASIYLQPVDYYEKLIYPQASETAEKEDFKLLLTKNPHLQVPLGLFEPRLSAKSKEAFREIEDAEGILRSVNNLVDSIKCVVETLPETLGKDELIRKDYEARLRNLKGLRTERCNNAQRALEALNRQLDYLTKKHSIREAKSIKTLTILASLYLPLSLSASLLGMSSPFKDIAHDRTLDDDDPARLVGTNLLFDFFGVFVTLATITVFIVYTIKLGIYIHTKGAGVLPKHFNGPFSIVDYGKRWRFEGLGGDILRYTGVFARWFIGGVFGITLLVIFLMGMLKNAQSAWDTAKWLFTAYTSVSAILILSYVEHGLLMPSSFSSAPEN</sequence>
<gene>
    <name evidence="1" type="ORF">O1611_g777</name>
</gene>
<protein>
    <submittedName>
        <fullName evidence="1">Uncharacterized protein</fullName>
    </submittedName>
</protein>
<comment type="caution">
    <text evidence="1">The sequence shown here is derived from an EMBL/GenBank/DDBJ whole genome shotgun (WGS) entry which is preliminary data.</text>
</comment>
<accession>A0ACC2JZF0</accession>
<proteinExistence type="predicted"/>
<evidence type="ECO:0000313" key="2">
    <source>
        <dbReference type="Proteomes" id="UP001153332"/>
    </source>
</evidence>
<organism evidence="1 2">
    <name type="scientific">Lasiodiplodia mahajangana</name>
    <dbReference type="NCBI Taxonomy" id="1108764"/>
    <lineage>
        <taxon>Eukaryota</taxon>
        <taxon>Fungi</taxon>
        <taxon>Dikarya</taxon>
        <taxon>Ascomycota</taxon>
        <taxon>Pezizomycotina</taxon>
        <taxon>Dothideomycetes</taxon>
        <taxon>Dothideomycetes incertae sedis</taxon>
        <taxon>Botryosphaeriales</taxon>
        <taxon>Botryosphaeriaceae</taxon>
        <taxon>Lasiodiplodia</taxon>
    </lineage>
</organism>
<evidence type="ECO:0000313" key="1">
    <source>
        <dbReference type="EMBL" id="KAJ8132844.1"/>
    </source>
</evidence>
<name>A0ACC2JZF0_9PEZI</name>